<accession>A0A6J5FHB7</accession>
<evidence type="ECO:0000259" key="2">
    <source>
        <dbReference type="Pfam" id="PF13191"/>
    </source>
</evidence>
<name>A0A6J5FHB7_9BURK</name>
<dbReference type="EMBL" id="CADIKI010000002">
    <property type="protein sequence ID" value="CAB3780372.1"/>
    <property type="molecule type" value="Genomic_DNA"/>
</dbReference>
<dbReference type="Pfam" id="PF13191">
    <property type="entry name" value="AAA_16"/>
    <property type="match status" value="1"/>
</dbReference>
<keyword evidence="4" id="KW-1185">Reference proteome</keyword>
<dbReference type="SUPFAM" id="SSF52540">
    <property type="entry name" value="P-loop containing nucleoside triphosphate hydrolases"/>
    <property type="match status" value="1"/>
</dbReference>
<organism evidence="3 4">
    <name type="scientific">Paraburkholderia fynbosensis</name>
    <dbReference type="NCBI Taxonomy" id="1200993"/>
    <lineage>
        <taxon>Bacteria</taxon>
        <taxon>Pseudomonadati</taxon>
        <taxon>Pseudomonadota</taxon>
        <taxon>Betaproteobacteria</taxon>
        <taxon>Burkholderiales</taxon>
        <taxon>Burkholderiaceae</taxon>
        <taxon>Paraburkholderia</taxon>
    </lineage>
</organism>
<protein>
    <recommendedName>
        <fullName evidence="2">Orc1-like AAA ATPase domain-containing protein</fullName>
    </recommendedName>
</protein>
<dbReference type="AlphaFoldDB" id="A0A6J5FHB7"/>
<evidence type="ECO:0000313" key="4">
    <source>
        <dbReference type="Proteomes" id="UP000494252"/>
    </source>
</evidence>
<feature type="region of interest" description="Disordered" evidence="1">
    <location>
        <begin position="1"/>
        <end position="30"/>
    </location>
</feature>
<dbReference type="InterPro" id="IPR027417">
    <property type="entry name" value="P-loop_NTPase"/>
</dbReference>
<dbReference type="RefSeq" id="WP_175158282.1">
    <property type="nucleotide sequence ID" value="NZ_CADIKI010000002.1"/>
</dbReference>
<dbReference type="InterPro" id="IPR041664">
    <property type="entry name" value="AAA_16"/>
</dbReference>
<sequence length="407" mass="45724">MSLSVPALPESPPIENPYKPGAGHRPPFLAGRDPEIRDIERYFDQGEILCNIVLTGLRGVGKTVLLDELKKPATAKNWFWVATDLSESATVSEESLATRLLADLSVVTSGFTFNQEQPVGPGFLQQKTTVVRRLDFQFLKQAFDSTPGLIADKLKAILEMAWTAIRGTGARGIIFAYDEAQNLTDHAAKEQYPLSMLLDVFQSLQRKNVPHMLLLTGLPTLFPKLVEARTFAERMFHVVTLNRLDPQDCRDAVNKPIENFPIKFTDFGINKIVEWSGGYPYFIQFICRESYDVVLRGESPDEARFQAIIAKLDADFFAGRWGRATDRQRDLMDLIASLPNAENEFSVQEIAEKSRTSGDKPFSSSHVNQMLGSLVTAGLVFKNRHGRYAFAVPLLSHFILRQRETQN</sequence>
<proteinExistence type="predicted"/>
<feature type="domain" description="Orc1-like AAA ATPase" evidence="2">
    <location>
        <begin position="29"/>
        <end position="204"/>
    </location>
</feature>
<evidence type="ECO:0000256" key="1">
    <source>
        <dbReference type="SAM" id="MobiDB-lite"/>
    </source>
</evidence>
<dbReference type="Gene3D" id="3.40.50.300">
    <property type="entry name" value="P-loop containing nucleotide triphosphate hydrolases"/>
    <property type="match status" value="1"/>
</dbReference>
<reference evidence="3 4" key="1">
    <citation type="submission" date="2020-04" db="EMBL/GenBank/DDBJ databases">
        <authorList>
            <person name="De Canck E."/>
        </authorList>
    </citation>
    <scope>NUCLEOTIDE SEQUENCE [LARGE SCALE GENOMIC DNA]</scope>
    <source>
        <strain evidence="3 4">LMG 27177</strain>
    </source>
</reference>
<dbReference type="PANTHER" id="PTHR34301">
    <property type="entry name" value="DNA-BINDING PROTEIN-RELATED"/>
    <property type="match status" value="1"/>
</dbReference>
<dbReference type="Proteomes" id="UP000494252">
    <property type="component" value="Unassembled WGS sequence"/>
</dbReference>
<evidence type="ECO:0000313" key="3">
    <source>
        <dbReference type="EMBL" id="CAB3780372.1"/>
    </source>
</evidence>
<gene>
    <name evidence="3" type="ORF">LMG27177_00905</name>
</gene>
<dbReference type="PANTHER" id="PTHR34301:SF8">
    <property type="entry name" value="ATPASE DOMAIN-CONTAINING PROTEIN"/>
    <property type="match status" value="1"/>
</dbReference>